<evidence type="ECO:0000313" key="10">
    <source>
        <dbReference type="Proteomes" id="UP001595711"/>
    </source>
</evidence>
<feature type="transmembrane region" description="Helical" evidence="7">
    <location>
        <begin position="57"/>
        <end position="80"/>
    </location>
</feature>
<dbReference type="Proteomes" id="UP001595711">
    <property type="component" value="Unassembled WGS sequence"/>
</dbReference>
<feature type="transmembrane region" description="Helical" evidence="7">
    <location>
        <begin position="133"/>
        <end position="161"/>
    </location>
</feature>
<gene>
    <name evidence="9" type="ORF">ACFOOQ_22115</name>
</gene>
<evidence type="ECO:0000256" key="3">
    <source>
        <dbReference type="ARBA" id="ARBA00022692"/>
    </source>
</evidence>
<sequence>MGGLDISYAGAAGAGLLSFLSPCVLPLVPAYLCFVAGTTLDRLVSEDGVDPAITRRVFVSALAFVIGFSTVFIIMGASASALNRIIIDNIDIIGKVAGAVIVLFGLHYMGLLKIPLLYREARINTVERPTSILGAYVIGLAFAFGWTPCVGPILATILTVAASRDQLGFGVSLLAVYALGLGIPFLLAALAVKPFMAFMQKFKRHLHKVEMVAGTLLVITGILIFTNSLGQLSYYILDLFPWLAKIG</sequence>
<evidence type="ECO:0000256" key="2">
    <source>
        <dbReference type="ARBA" id="ARBA00006143"/>
    </source>
</evidence>
<evidence type="ECO:0000313" key="9">
    <source>
        <dbReference type="EMBL" id="MFC3678256.1"/>
    </source>
</evidence>
<evidence type="ECO:0000256" key="1">
    <source>
        <dbReference type="ARBA" id="ARBA00004141"/>
    </source>
</evidence>
<reference evidence="10" key="1">
    <citation type="journal article" date="2019" name="Int. J. Syst. Evol. Microbiol.">
        <title>The Global Catalogue of Microorganisms (GCM) 10K type strain sequencing project: providing services to taxonomists for standard genome sequencing and annotation.</title>
        <authorList>
            <consortium name="The Broad Institute Genomics Platform"/>
            <consortium name="The Broad Institute Genome Sequencing Center for Infectious Disease"/>
            <person name="Wu L."/>
            <person name="Ma J."/>
        </authorList>
    </citation>
    <scope>NUCLEOTIDE SEQUENCE [LARGE SCALE GENOMIC DNA]</scope>
    <source>
        <strain evidence="10">KCTC 42182</strain>
    </source>
</reference>
<keyword evidence="6 7" id="KW-0472">Membrane</keyword>
<feature type="transmembrane region" description="Helical" evidence="7">
    <location>
        <begin position="212"/>
        <end position="237"/>
    </location>
</feature>
<name>A0ABV7VNY4_9PROT</name>
<evidence type="ECO:0000256" key="4">
    <source>
        <dbReference type="ARBA" id="ARBA00022748"/>
    </source>
</evidence>
<keyword evidence="10" id="KW-1185">Reference proteome</keyword>
<protein>
    <submittedName>
        <fullName evidence="9">Cytochrome c biogenesis CcdA family protein</fullName>
    </submittedName>
</protein>
<feature type="transmembrane region" description="Helical" evidence="7">
    <location>
        <begin position="92"/>
        <end position="112"/>
    </location>
</feature>
<keyword evidence="3 7" id="KW-0812">Transmembrane</keyword>
<dbReference type="InterPro" id="IPR003834">
    <property type="entry name" value="Cyt_c_assmbl_TM_dom"/>
</dbReference>
<feature type="domain" description="Cytochrome C biogenesis protein transmembrane" evidence="8">
    <location>
        <begin position="12"/>
        <end position="224"/>
    </location>
</feature>
<organism evidence="9 10">
    <name type="scientific">Ferrovibrio xuzhouensis</name>
    <dbReference type="NCBI Taxonomy" id="1576914"/>
    <lineage>
        <taxon>Bacteria</taxon>
        <taxon>Pseudomonadati</taxon>
        <taxon>Pseudomonadota</taxon>
        <taxon>Alphaproteobacteria</taxon>
        <taxon>Rhodospirillales</taxon>
        <taxon>Rhodospirillaceae</taxon>
        <taxon>Ferrovibrio</taxon>
    </lineage>
</organism>
<dbReference type="Pfam" id="PF02683">
    <property type="entry name" value="DsbD_TM"/>
    <property type="match status" value="1"/>
</dbReference>
<proteinExistence type="inferred from homology"/>
<evidence type="ECO:0000256" key="5">
    <source>
        <dbReference type="ARBA" id="ARBA00022989"/>
    </source>
</evidence>
<feature type="transmembrane region" description="Helical" evidence="7">
    <location>
        <begin position="167"/>
        <end position="192"/>
    </location>
</feature>
<accession>A0ABV7VNY4</accession>
<comment type="similarity">
    <text evidence="2">Belongs to the DsbD family.</text>
</comment>
<evidence type="ECO:0000256" key="7">
    <source>
        <dbReference type="SAM" id="Phobius"/>
    </source>
</evidence>
<feature type="transmembrane region" description="Helical" evidence="7">
    <location>
        <begin position="6"/>
        <end position="36"/>
    </location>
</feature>
<keyword evidence="5 7" id="KW-1133">Transmembrane helix</keyword>
<comment type="subcellular location">
    <subcellularLocation>
        <location evidence="1">Membrane</location>
        <topology evidence="1">Multi-pass membrane protein</topology>
    </subcellularLocation>
</comment>
<dbReference type="PANTHER" id="PTHR31272:SF4">
    <property type="entry name" value="CYTOCHROME C-TYPE BIOGENESIS PROTEIN HI_1454-RELATED"/>
    <property type="match status" value="1"/>
</dbReference>
<dbReference type="RefSeq" id="WP_379729874.1">
    <property type="nucleotide sequence ID" value="NZ_JBHRYJ010000008.1"/>
</dbReference>
<evidence type="ECO:0000256" key="6">
    <source>
        <dbReference type="ARBA" id="ARBA00023136"/>
    </source>
</evidence>
<dbReference type="PANTHER" id="PTHR31272">
    <property type="entry name" value="CYTOCHROME C-TYPE BIOGENESIS PROTEIN HI_1454-RELATED"/>
    <property type="match status" value="1"/>
</dbReference>
<dbReference type="InterPro" id="IPR051790">
    <property type="entry name" value="Cytochrome_c-biogenesis_DsbD"/>
</dbReference>
<keyword evidence="4" id="KW-0201">Cytochrome c-type biogenesis</keyword>
<comment type="caution">
    <text evidence="9">The sequence shown here is derived from an EMBL/GenBank/DDBJ whole genome shotgun (WGS) entry which is preliminary data.</text>
</comment>
<dbReference type="EMBL" id="JBHRYJ010000008">
    <property type="protein sequence ID" value="MFC3678256.1"/>
    <property type="molecule type" value="Genomic_DNA"/>
</dbReference>
<evidence type="ECO:0000259" key="8">
    <source>
        <dbReference type="Pfam" id="PF02683"/>
    </source>
</evidence>